<dbReference type="RefSeq" id="XP_009034628.1">
    <property type="nucleotide sequence ID" value="XM_009036380.1"/>
</dbReference>
<dbReference type="InterPro" id="IPR000642">
    <property type="entry name" value="Peptidase_M41"/>
</dbReference>
<feature type="domain" description="Peptidase M41" evidence="1">
    <location>
        <begin position="40"/>
        <end position="146"/>
    </location>
</feature>
<dbReference type="Pfam" id="PF01434">
    <property type="entry name" value="Peptidase_M41"/>
    <property type="match status" value="1"/>
</dbReference>
<dbReference type="OrthoDB" id="10666968at2759"/>
<dbReference type="EMBL" id="GL833123">
    <property type="protein sequence ID" value="EGB11074.1"/>
    <property type="molecule type" value="Genomic_DNA"/>
</dbReference>
<dbReference type="InParanoid" id="F0Y2H3"/>
<organism evidence="3">
    <name type="scientific">Aureococcus anophagefferens</name>
    <name type="common">Harmful bloom alga</name>
    <dbReference type="NCBI Taxonomy" id="44056"/>
    <lineage>
        <taxon>Eukaryota</taxon>
        <taxon>Sar</taxon>
        <taxon>Stramenopiles</taxon>
        <taxon>Ochrophyta</taxon>
        <taxon>Pelagophyceae</taxon>
        <taxon>Pelagomonadales</taxon>
        <taxon>Pelagomonadaceae</taxon>
        <taxon>Aureococcus</taxon>
    </lineage>
</organism>
<reference evidence="2 3" key="1">
    <citation type="journal article" date="2011" name="Proc. Natl. Acad. Sci. U.S.A.">
        <title>Niche of harmful alga Aureococcus anophagefferens revealed through ecogenomics.</title>
        <authorList>
            <person name="Gobler C.J."/>
            <person name="Berry D.L."/>
            <person name="Dyhrman S.T."/>
            <person name="Wilhelm S.W."/>
            <person name="Salamov A."/>
            <person name="Lobanov A.V."/>
            <person name="Zhang Y."/>
            <person name="Collier J.L."/>
            <person name="Wurch L.L."/>
            <person name="Kustka A.B."/>
            <person name="Dill B.D."/>
            <person name="Shah M."/>
            <person name="VerBerkmoes N.C."/>
            <person name="Kuo A."/>
            <person name="Terry A."/>
            <person name="Pangilinan J."/>
            <person name="Lindquist E.A."/>
            <person name="Lucas S."/>
            <person name="Paulsen I.T."/>
            <person name="Hattenrath-Lehmann T.K."/>
            <person name="Talmage S.C."/>
            <person name="Walker E.A."/>
            <person name="Koch F."/>
            <person name="Burson A.M."/>
            <person name="Marcoval M.A."/>
            <person name="Tang Y.Z."/>
            <person name="Lecleir G.R."/>
            <person name="Coyne K.J."/>
            <person name="Berg G.M."/>
            <person name="Bertrand E.M."/>
            <person name="Saito M.A."/>
            <person name="Gladyshev V.N."/>
            <person name="Grigoriev I.V."/>
        </authorList>
    </citation>
    <scope>NUCLEOTIDE SEQUENCE [LARGE SCALE GENOMIC DNA]</scope>
    <source>
        <strain evidence="3">CCMP 1984</strain>
    </source>
</reference>
<dbReference type="GeneID" id="20228034"/>
<dbReference type="SUPFAM" id="SSF140990">
    <property type="entry name" value="FtsH protease domain-like"/>
    <property type="match status" value="1"/>
</dbReference>
<dbReference type="GO" id="GO:0006508">
    <property type="term" value="P:proteolysis"/>
    <property type="evidence" value="ECO:0007669"/>
    <property type="project" value="InterPro"/>
</dbReference>
<dbReference type="GO" id="GO:0005524">
    <property type="term" value="F:ATP binding"/>
    <property type="evidence" value="ECO:0007669"/>
    <property type="project" value="InterPro"/>
</dbReference>
<proteinExistence type="predicted"/>
<evidence type="ECO:0000313" key="2">
    <source>
        <dbReference type="EMBL" id="EGB11074.1"/>
    </source>
</evidence>
<protein>
    <recommendedName>
        <fullName evidence="1">Peptidase M41 domain-containing protein</fullName>
    </recommendedName>
</protein>
<evidence type="ECO:0000313" key="3">
    <source>
        <dbReference type="Proteomes" id="UP000002729"/>
    </source>
</evidence>
<dbReference type="KEGG" id="aaf:AURANDRAFT_71017"/>
<dbReference type="GO" id="GO:0009535">
    <property type="term" value="C:chloroplast thylakoid membrane"/>
    <property type="evidence" value="ECO:0007669"/>
    <property type="project" value="TreeGrafter"/>
</dbReference>
<dbReference type="Proteomes" id="UP000002729">
    <property type="component" value="Unassembled WGS sequence"/>
</dbReference>
<dbReference type="eggNOG" id="KOG0734">
    <property type="taxonomic scope" value="Eukaryota"/>
</dbReference>
<gene>
    <name evidence="2" type="ORF">AURANDRAFT_71017</name>
</gene>
<dbReference type="PANTHER" id="PTHR23076">
    <property type="entry name" value="METALLOPROTEASE M41 FTSH"/>
    <property type="match status" value="1"/>
</dbReference>
<accession>F0Y2H3</accession>
<evidence type="ECO:0000259" key="1">
    <source>
        <dbReference type="Pfam" id="PF01434"/>
    </source>
</evidence>
<dbReference type="Gene3D" id="1.20.58.760">
    <property type="entry name" value="Peptidase M41"/>
    <property type="match status" value="1"/>
</dbReference>
<keyword evidence="3" id="KW-1185">Reference proteome</keyword>
<sequence>MADGRYVATRADYLRAVEDVLLGKPLEDDLDGARESPDWRVAVHEAGHVLASFVLEGVDDAIRASVRPRAGGSLGVTLLGADDAKSVTRAQLRDRLVLLLAGRAAESHVFRGDVSSGPSDDLMKTAELAKAIVVNFGMSDLGAAAAVGDADDAVRAELRRAEDAARDLVRDHDRTLRSVARALVKRETLDGAALGALFAEDGAPRAPDRVASAAAG</sequence>
<dbReference type="GO" id="GO:0004222">
    <property type="term" value="F:metalloendopeptidase activity"/>
    <property type="evidence" value="ECO:0007669"/>
    <property type="project" value="InterPro"/>
</dbReference>
<dbReference type="PANTHER" id="PTHR23076:SF110">
    <property type="entry name" value="INACTIVE ATP-DEPENDENT ZINC METALLOPROTEASE FTSHI 3, CHLOROPLASTIC-RELATED"/>
    <property type="match status" value="1"/>
</dbReference>
<dbReference type="AlphaFoldDB" id="F0Y2H3"/>
<dbReference type="InterPro" id="IPR037219">
    <property type="entry name" value="Peptidase_M41-like"/>
</dbReference>
<dbReference type="GO" id="GO:0004176">
    <property type="term" value="F:ATP-dependent peptidase activity"/>
    <property type="evidence" value="ECO:0007669"/>
    <property type="project" value="InterPro"/>
</dbReference>
<name>F0Y2H3_AURAN</name>